<organism evidence="2 3">
    <name type="scientific">Candidatus Avichristensenella intestinipullorum</name>
    <dbReference type="NCBI Taxonomy" id="2840693"/>
    <lineage>
        <taxon>Bacteria</taxon>
        <taxon>Bacillati</taxon>
        <taxon>Bacillota</taxon>
        <taxon>Clostridia</taxon>
        <taxon>Candidatus Avichristensenella</taxon>
    </lineage>
</organism>
<comment type="caution">
    <text evidence="2">The sequence shown here is derived from an EMBL/GenBank/DDBJ whole genome shotgun (WGS) entry which is preliminary data.</text>
</comment>
<reference evidence="2" key="1">
    <citation type="submission" date="2020-10" db="EMBL/GenBank/DDBJ databases">
        <authorList>
            <person name="Gilroy R."/>
        </authorList>
    </citation>
    <scope>NUCLEOTIDE SEQUENCE</scope>
    <source>
        <strain evidence="2">ChiHile30-977</strain>
    </source>
</reference>
<dbReference type="PANTHER" id="PTHR37524:SF2">
    <property type="entry name" value="RIBOSOMAL RNA METHYLTRANSFERASE FTSJ DOMAIN-CONTAINING PROTEIN"/>
    <property type="match status" value="1"/>
</dbReference>
<keyword evidence="2" id="KW-0489">Methyltransferase</keyword>
<proteinExistence type="predicted"/>
<dbReference type="PANTHER" id="PTHR37524">
    <property type="entry name" value="RIBOSOMAL RNA LARGE SUBUNIT METHYLTRANSFERASE M"/>
    <property type="match status" value="1"/>
</dbReference>
<dbReference type="Pfam" id="PF01728">
    <property type="entry name" value="FtsJ"/>
    <property type="match status" value="1"/>
</dbReference>
<dbReference type="Proteomes" id="UP000886819">
    <property type="component" value="Unassembled WGS sequence"/>
</dbReference>
<accession>A0A9D1CHY5</accession>
<name>A0A9D1CHY5_9FIRM</name>
<gene>
    <name evidence="2" type="ORF">IAA66_01400</name>
</gene>
<dbReference type="EMBL" id="DVFI01000017">
    <property type="protein sequence ID" value="HIQ62225.1"/>
    <property type="molecule type" value="Genomic_DNA"/>
</dbReference>
<dbReference type="InterPro" id="IPR029063">
    <property type="entry name" value="SAM-dependent_MTases_sf"/>
</dbReference>
<protein>
    <submittedName>
        <fullName evidence="2">50S rRNA methyltransferase</fullName>
    </submittedName>
</protein>
<feature type="domain" description="Ribosomal RNA methyltransferase FtsJ" evidence="1">
    <location>
        <begin position="166"/>
        <end position="261"/>
    </location>
</feature>
<dbReference type="GO" id="GO:0008168">
    <property type="term" value="F:methyltransferase activity"/>
    <property type="evidence" value="ECO:0007669"/>
    <property type="project" value="UniProtKB-KW"/>
</dbReference>
<evidence type="ECO:0000313" key="3">
    <source>
        <dbReference type="Proteomes" id="UP000886819"/>
    </source>
</evidence>
<dbReference type="SUPFAM" id="SSF53335">
    <property type="entry name" value="S-adenosyl-L-methionine-dependent methyltransferases"/>
    <property type="match status" value="1"/>
</dbReference>
<dbReference type="Gene3D" id="3.40.50.150">
    <property type="entry name" value="Vaccinia Virus protein VP39"/>
    <property type="match status" value="1"/>
</dbReference>
<dbReference type="InterPro" id="IPR002877">
    <property type="entry name" value="RNA_MeTrfase_FtsJ_dom"/>
</dbReference>
<dbReference type="GO" id="GO:0032259">
    <property type="term" value="P:methylation"/>
    <property type="evidence" value="ECO:0007669"/>
    <property type="project" value="UniProtKB-KW"/>
</dbReference>
<keyword evidence="2" id="KW-0808">Transferase</keyword>
<reference evidence="2" key="2">
    <citation type="journal article" date="2021" name="PeerJ">
        <title>Extensive microbial diversity within the chicken gut microbiome revealed by metagenomics and culture.</title>
        <authorList>
            <person name="Gilroy R."/>
            <person name="Ravi A."/>
            <person name="Getino M."/>
            <person name="Pursley I."/>
            <person name="Horton D.L."/>
            <person name="Alikhan N.F."/>
            <person name="Baker D."/>
            <person name="Gharbi K."/>
            <person name="Hall N."/>
            <person name="Watson M."/>
            <person name="Adriaenssens E.M."/>
            <person name="Foster-Nyarko E."/>
            <person name="Jarju S."/>
            <person name="Secka A."/>
            <person name="Antonio M."/>
            <person name="Oren A."/>
            <person name="Chaudhuri R.R."/>
            <person name="La Ragione R."/>
            <person name="Hildebrand F."/>
            <person name="Pallen M.J."/>
        </authorList>
    </citation>
    <scope>NUCLEOTIDE SEQUENCE</scope>
    <source>
        <strain evidence="2">ChiHile30-977</strain>
    </source>
</reference>
<dbReference type="AlphaFoldDB" id="A0A9D1CHY5"/>
<evidence type="ECO:0000259" key="1">
    <source>
        <dbReference type="Pfam" id="PF01728"/>
    </source>
</evidence>
<evidence type="ECO:0000313" key="2">
    <source>
        <dbReference type="EMBL" id="HIQ62225.1"/>
    </source>
</evidence>
<sequence>MDCIITAQAGALPLALAETEGARVVRLLEPGVALCVCDRLPPSPVFLRHACPAQAAVRLTGGEKDLEALEAACRPLLPALRPGMPFSVQTRLVGDARPAYARFDVNQRLSALALETGAPLDVRQPRQVLSVVLCADTGWLGVSPVGENYSAWAGGCRRFLREKDQVSRAEFKLLEALETFDVRLPASGTALDLGAAPGGWTRVLRGRGLSVVAVDPAGLDARVARDPGVTHVRTTAQAYFRAPAPCDIMVNDMKMDACQSAALMAEGAHCLSAGGVAVLTLKLPERPGEWPGRIRRARAVLSAAYRVEGMRQLFHNRNEATAYLTRL</sequence>